<evidence type="ECO:0000313" key="4">
    <source>
        <dbReference type="Proteomes" id="UP000597444"/>
    </source>
</evidence>
<protein>
    <submittedName>
        <fullName evidence="3">Glycosyl transferase</fullName>
    </submittedName>
</protein>
<comment type="caution">
    <text evidence="3">The sequence shown here is derived from an EMBL/GenBank/DDBJ whole genome shotgun (WGS) entry which is preliminary data.</text>
</comment>
<dbReference type="Proteomes" id="UP000597444">
    <property type="component" value="Unassembled WGS sequence"/>
</dbReference>
<keyword evidence="4" id="KW-1185">Reference proteome</keyword>
<evidence type="ECO:0000259" key="1">
    <source>
        <dbReference type="Pfam" id="PF00534"/>
    </source>
</evidence>
<dbReference type="GO" id="GO:0016757">
    <property type="term" value="F:glycosyltransferase activity"/>
    <property type="evidence" value="ECO:0007669"/>
    <property type="project" value="InterPro"/>
</dbReference>
<dbReference type="PANTHER" id="PTHR45947:SF3">
    <property type="entry name" value="SULFOQUINOVOSYL TRANSFERASE SQD2"/>
    <property type="match status" value="1"/>
</dbReference>
<keyword evidence="3" id="KW-0808">Transferase</keyword>
<feature type="domain" description="Glycosyl transferase family 1" evidence="1">
    <location>
        <begin position="192"/>
        <end position="336"/>
    </location>
</feature>
<dbReference type="Pfam" id="PF00534">
    <property type="entry name" value="Glycos_transf_1"/>
    <property type="match status" value="1"/>
</dbReference>
<dbReference type="EMBL" id="BNJK01000001">
    <property type="protein sequence ID" value="GHO92620.1"/>
    <property type="molecule type" value="Genomic_DNA"/>
</dbReference>
<dbReference type="AlphaFoldDB" id="A0A8J3N1X5"/>
<dbReference type="Pfam" id="PF13439">
    <property type="entry name" value="Glyco_transf_4"/>
    <property type="match status" value="1"/>
</dbReference>
<feature type="domain" description="Glycosyltransferase subfamily 4-like N-terminal" evidence="2">
    <location>
        <begin position="18"/>
        <end position="183"/>
    </location>
</feature>
<dbReference type="Gene3D" id="3.40.50.2000">
    <property type="entry name" value="Glycogen Phosphorylase B"/>
    <property type="match status" value="2"/>
</dbReference>
<dbReference type="InterPro" id="IPR050194">
    <property type="entry name" value="Glycosyltransferase_grp1"/>
</dbReference>
<dbReference type="InterPro" id="IPR001296">
    <property type="entry name" value="Glyco_trans_1"/>
</dbReference>
<name>A0A8J3N1X5_9CHLR</name>
<proteinExistence type="predicted"/>
<dbReference type="InterPro" id="IPR028098">
    <property type="entry name" value="Glyco_trans_4-like_N"/>
</dbReference>
<sequence>MRIALVAPLVTPIAQPYVGGAQALVAALAQGLIQRQHSVTLFARQGSSVSGVPIEEINVPENVRPSSFSGPALERPADPGFFAQANLFLNLFLQLQQRQSEFDLVHVHAFDWPAFVCSTVLHHLPVAHTLHLHAISPEINEALRVLHQQGHPLKLITVSHACARTYETWTPFDYIIYNGVNLDEIPFAPFVPDEAPLLFAGRITPEKGVEEAIEIAERAGRPLLIAGGIYDQTYYEEHIQPRLQQAGPHIQHLGLLTHTELWQLMGRVCGLLCPIAWDEPFGLTPVEAMATGTPVIAFRRGAMNEIIRHGETGFLVESGNCAQAAALVDRLVELPRTSCRTHVERNFSFPHMLDEYERAYADISNK</sequence>
<evidence type="ECO:0000313" key="3">
    <source>
        <dbReference type="EMBL" id="GHO92620.1"/>
    </source>
</evidence>
<dbReference type="SUPFAM" id="SSF53756">
    <property type="entry name" value="UDP-Glycosyltransferase/glycogen phosphorylase"/>
    <property type="match status" value="1"/>
</dbReference>
<dbReference type="RefSeq" id="WP_220203442.1">
    <property type="nucleotide sequence ID" value="NZ_BNJK01000001.1"/>
</dbReference>
<evidence type="ECO:0000259" key="2">
    <source>
        <dbReference type="Pfam" id="PF13439"/>
    </source>
</evidence>
<gene>
    <name evidence="3" type="ORF">KSF_026680</name>
</gene>
<accession>A0A8J3N1X5</accession>
<reference evidence="3" key="1">
    <citation type="submission" date="2020-10" db="EMBL/GenBank/DDBJ databases">
        <title>Taxonomic study of unclassified bacteria belonging to the class Ktedonobacteria.</title>
        <authorList>
            <person name="Yabe S."/>
            <person name="Wang C.M."/>
            <person name="Zheng Y."/>
            <person name="Sakai Y."/>
            <person name="Cavaletti L."/>
            <person name="Monciardini P."/>
            <person name="Donadio S."/>
        </authorList>
    </citation>
    <scope>NUCLEOTIDE SEQUENCE</scope>
    <source>
        <strain evidence="3">ID150040</strain>
    </source>
</reference>
<organism evidence="3 4">
    <name type="scientific">Reticulibacter mediterranei</name>
    <dbReference type="NCBI Taxonomy" id="2778369"/>
    <lineage>
        <taxon>Bacteria</taxon>
        <taxon>Bacillati</taxon>
        <taxon>Chloroflexota</taxon>
        <taxon>Ktedonobacteria</taxon>
        <taxon>Ktedonobacterales</taxon>
        <taxon>Reticulibacteraceae</taxon>
        <taxon>Reticulibacter</taxon>
    </lineage>
</organism>
<dbReference type="PANTHER" id="PTHR45947">
    <property type="entry name" value="SULFOQUINOVOSYL TRANSFERASE SQD2"/>
    <property type="match status" value="1"/>
</dbReference>